<proteinExistence type="predicted"/>
<reference evidence="3 4" key="1">
    <citation type="submission" date="2024-11" db="EMBL/GenBank/DDBJ databases">
        <title>Chromosome-level genome assembly of the freshwater bivalve Anodonta woodiana.</title>
        <authorList>
            <person name="Chen X."/>
        </authorList>
    </citation>
    <scope>NUCLEOTIDE SEQUENCE [LARGE SCALE GENOMIC DNA]</scope>
    <source>
        <strain evidence="3">MN2024</strain>
        <tissue evidence="3">Gills</tissue>
    </source>
</reference>
<dbReference type="AlphaFoldDB" id="A0ABD3VPL0"/>
<evidence type="ECO:0000313" key="4">
    <source>
        <dbReference type="Proteomes" id="UP001634394"/>
    </source>
</evidence>
<evidence type="ECO:0000313" key="3">
    <source>
        <dbReference type="EMBL" id="KAL3863539.1"/>
    </source>
</evidence>
<dbReference type="InterPro" id="IPR036508">
    <property type="entry name" value="Chitin-bd_dom_sf"/>
</dbReference>
<dbReference type="EMBL" id="JBJQND010000010">
    <property type="protein sequence ID" value="KAL3863539.1"/>
    <property type="molecule type" value="Genomic_DNA"/>
</dbReference>
<sequence length="1063" mass="119168">MPAGQRCNTINEIIDDKENCAMYFVCNVDKIWSRESCSFPLLFSDTEMRCEDFVNVSCGVRFEPRSPLSDSLSFLAPILISACLFLHYFCSMQSVFSLMIISNTTYYQLLQSKYSHAIAFNDKPKMFVLCFKSLAYNIISMYTGGSSDECRYINESSICQCANTMDLNFDMCAGLTDGFYTWPSRKLSKYFIHCLEGRTLPMECEGSVLFNFRERECSLVYDDKVRTVLLTDYVLVNEPPLDADAAGTHFVLDISVPLPQTTPAYVFNSLTLNDRGNSIGKPFLQTIFAASAIGDVTQTNFVPSVSSLFQQPLFVVMTNIKISQPEASSTVLQSCMSVSDQAIKAIMTQVQFIPERYTLLLRRDSTVILKPSVSPVSDVFKSTPEIDPSSVFSYITNYVIASTLEASFPISKTLIPHSFLLRMASTHTNIYVQNSYSSDNGRTAPNKMTKELTSAGNIQISLLSSPLKHYYFVDSSTWIDNSANKGDFSLYQSVSTLLTDQNHSSIFSEFSEMNTVNYETYLSVGRISEPEIMIPSDNARNYIAVKTLFVEHQSTSYPFLDNYGPLKAYFVKLPHETLYLSKHLSDLDRSLNEADSRQVRNLKLSDHIQGDFDKVPSKNIHLSSTSANDPSTANKNSFFSTNQSTEINNNTCIMSRTFLSQLPNSSNENLFCNSTNTSTSITPSRILTSKIELLTRAILEATVLASRYQSSIHSQVSNQESRILQMKATSDENMESKMAQNFLTKHISKGMSSMDQFGFKPLNFLPKLENRKTTFSKMVLVAQFILSISMPITITEYIQPTMTQPAAESPPFSMKHTEESKQNLNTYEATNVSTEPWIFPSKTMSKFRGLMMSELIQSSFIPVTFQTFQALIQGSRTRTMDTYSLLRISETFYSSMRLHDSFSQIVTFEVSEPKGSPGSMPLTYDSCISPSRMVEKESTFHAVSLSSFIVSTSNSLVKVNNLNASRVNTLNDVISSSVKDTSNFQPTESMKSNRTNNSTKLILSSKNEKMKTKNVSNTSFIFVLVGACAGFIVIVILTTVLIICHRRRKEKPRIANCLSVACS</sequence>
<name>A0ABD3VPL0_SINWO</name>
<gene>
    <name evidence="3" type="ORF">ACJMK2_005290</name>
</gene>
<dbReference type="SMART" id="SM00494">
    <property type="entry name" value="ChtBD2"/>
    <property type="match status" value="2"/>
</dbReference>
<dbReference type="SUPFAM" id="SSF57625">
    <property type="entry name" value="Invertebrate chitin-binding proteins"/>
    <property type="match status" value="1"/>
</dbReference>
<accession>A0ABD3VPL0</accession>
<dbReference type="PROSITE" id="PS50940">
    <property type="entry name" value="CHIT_BIND_II"/>
    <property type="match status" value="1"/>
</dbReference>
<evidence type="ECO:0000256" key="1">
    <source>
        <dbReference type="SAM" id="Phobius"/>
    </source>
</evidence>
<dbReference type="InterPro" id="IPR002557">
    <property type="entry name" value="Chitin-bd_dom"/>
</dbReference>
<protein>
    <recommendedName>
        <fullName evidence="2">Chitin-binding type-2 domain-containing protein</fullName>
    </recommendedName>
</protein>
<evidence type="ECO:0000259" key="2">
    <source>
        <dbReference type="PROSITE" id="PS50940"/>
    </source>
</evidence>
<comment type="caution">
    <text evidence="3">The sequence shown here is derived from an EMBL/GenBank/DDBJ whole genome shotgun (WGS) entry which is preliminary data.</text>
</comment>
<keyword evidence="1" id="KW-0812">Transmembrane</keyword>
<organism evidence="3 4">
    <name type="scientific">Sinanodonta woodiana</name>
    <name type="common">Chinese pond mussel</name>
    <name type="synonym">Anodonta woodiana</name>
    <dbReference type="NCBI Taxonomy" id="1069815"/>
    <lineage>
        <taxon>Eukaryota</taxon>
        <taxon>Metazoa</taxon>
        <taxon>Spiralia</taxon>
        <taxon>Lophotrochozoa</taxon>
        <taxon>Mollusca</taxon>
        <taxon>Bivalvia</taxon>
        <taxon>Autobranchia</taxon>
        <taxon>Heteroconchia</taxon>
        <taxon>Palaeoheterodonta</taxon>
        <taxon>Unionida</taxon>
        <taxon>Unionoidea</taxon>
        <taxon>Unionidae</taxon>
        <taxon>Unioninae</taxon>
        <taxon>Sinanodonta</taxon>
    </lineage>
</organism>
<feature type="transmembrane region" description="Helical" evidence="1">
    <location>
        <begin position="1020"/>
        <end position="1044"/>
    </location>
</feature>
<keyword evidence="4" id="KW-1185">Reference proteome</keyword>
<keyword evidence="1" id="KW-0472">Membrane</keyword>
<feature type="domain" description="Chitin-binding type-2" evidence="2">
    <location>
        <begin position="4"/>
        <end position="60"/>
    </location>
</feature>
<dbReference type="Proteomes" id="UP001634394">
    <property type="component" value="Unassembled WGS sequence"/>
</dbReference>
<keyword evidence="1" id="KW-1133">Transmembrane helix</keyword>